<accession>A0A0X9HIW9</accession>
<protein>
    <submittedName>
        <fullName evidence="1">CypoGV ORF4</fullName>
    </submittedName>
</protein>
<evidence type="ECO:0000313" key="1">
    <source>
        <dbReference type="EMBL" id="ALN41937.1"/>
    </source>
</evidence>
<name>A0A0X9HIW9_9BBAC</name>
<dbReference type="EMBL" id="KP658210">
    <property type="protein sequence ID" value="ALN41937.1"/>
    <property type="molecule type" value="Genomic_DNA"/>
</dbReference>
<organism evidence="1">
    <name type="scientific">Cnaphalocrocis medinalis granulovirus</name>
    <dbReference type="NCBI Taxonomy" id="1750712"/>
    <lineage>
        <taxon>Viruses</taxon>
        <taxon>Viruses incertae sedis</taxon>
        <taxon>Naldaviricetes</taxon>
        <taxon>Lefavirales</taxon>
        <taxon>Baculoviridae</taxon>
        <taxon>Betabaculovirus</taxon>
        <taxon>Betabaculovirus cnamedinalis</taxon>
    </lineage>
</organism>
<reference evidence="1" key="1">
    <citation type="journal article" date="2016" name="PLoS ONE">
        <title>Genome of Cnaphalocrocis medinalis Granulovirus, the First Crambidae-Infecting Betabaculovirus Isolated from Rice Leaffolder to Sequenced.</title>
        <authorList>
            <person name="Han G."/>
            <person name="Xu J."/>
            <person name="Liu Q."/>
            <person name="Li C."/>
            <person name="Xu H."/>
            <person name="Lu Z."/>
        </authorList>
    </citation>
    <scope>NUCLEOTIDE SEQUENCE</scope>
</reference>
<sequence length="188" mass="22198">MLQFDFQQIDKKILLQQHDYYKHNDNDDDVEEIKQKEHIYLIVLQPNKLVYCKKKDTSVTIRNLTYHECYLSLQGVIKIVERNMFVKSVSLFHVALFTYTHSVMPKHPWFMFYTNYLRTIVNSSFKLYFKILEQYILNGRPNVNRIGCLIDNKISLANQLKPNDDCVSLLSASEIYDSVSALMLRAMS</sequence>
<proteinExistence type="predicted"/>